<feature type="region of interest" description="Disordered" evidence="1">
    <location>
        <begin position="179"/>
        <end position="200"/>
    </location>
</feature>
<keyword evidence="2" id="KW-0472">Membrane</keyword>
<dbReference type="Pfam" id="PF23600">
    <property type="entry name" value="CdpA_N"/>
    <property type="match status" value="1"/>
</dbReference>
<feature type="transmembrane region" description="Helical" evidence="2">
    <location>
        <begin position="145"/>
        <end position="170"/>
    </location>
</feature>
<evidence type="ECO:0000259" key="3">
    <source>
        <dbReference type="Pfam" id="PF23600"/>
    </source>
</evidence>
<reference evidence="4 5" key="1">
    <citation type="submission" date="2016-10" db="EMBL/GenBank/DDBJ databases">
        <authorList>
            <person name="de Groot N.N."/>
        </authorList>
    </citation>
    <scope>NUCLEOTIDE SEQUENCE [LARGE SCALE GENOMIC DNA]</scope>
    <source>
        <strain evidence="5">EB21,IBRC-M 10013,KCTC 4048</strain>
    </source>
</reference>
<proteinExistence type="predicted"/>
<keyword evidence="2" id="KW-0812">Transmembrane</keyword>
<organism evidence="4 5">
    <name type="scientific">Haloarchaeobius iranensis</name>
    <dbReference type="NCBI Taxonomy" id="996166"/>
    <lineage>
        <taxon>Archaea</taxon>
        <taxon>Methanobacteriati</taxon>
        <taxon>Methanobacteriota</taxon>
        <taxon>Stenosarchaea group</taxon>
        <taxon>Halobacteria</taxon>
        <taxon>Halobacteriales</taxon>
        <taxon>Halorubellaceae</taxon>
        <taxon>Haloarchaeobius</taxon>
    </lineage>
</organism>
<evidence type="ECO:0000256" key="1">
    <source>
        <dbReference type="SAM" id="MobiDB-lite"/>
    </source>
</evidence>
<dbReference type="AlphaFoldDB" id="A0A1G9TR49"/>
<gene>
    <name evidence="4" type="ORF">SAMN05192554_10384</name>
</gene>
<keyword evidence="5" id="KW-1185">Reference proteome</keyword>
<dbReference type="STRING" id="996166.SAMN05192554_10384"/>
<feature type="transmembrane region" description="Helical" evidence="2">
    <location>
        <begin position="113"/>
        <end position="133"/>
    </location>
</feature>
<keyword evidence="2" id="KW-1133">Transmembrane helix</keyword>
<feature type="domain" description="Cell division protein A N-terminal" evidence="3">
    <location>
        <begin position="28"/>
        <end position="175"/>
    </location>
</feature>
<dbReference type="EMBL" id="FNIA01000003">
    <property type="protein sequence ID" value="SDM50269.1"/>
    <property type="molecule type" value="Genomic_DNA"/>
</dbReference>
<feature type="compositionally biased region" description="Acidic residues" evidence="1">
    <location>
        <begin position="185"/>
        <end position="200"/>
    </location>
</feature>
<feature type="compositionally biased region" description="Basic and acidic residues" evidence="1">
    <location>
        <begin position="282"/>
        <end position="303"/>
    </location>
</feature>
<accession>A0A1G9TR49</accession>
<protein>
    <recommendedName>
        <fullName evidence="3">Cell division protein A N-terminal domain-containing protein</fullName>
    </recommendedName>
</protein>
<name>A0A1G9TR49_9EURY</name>
<feature type="region of interest" description="Disordered" evidence="1">
    <location>
        <begin position="1"/>
        <end position="27"/>
    </location>
</feature>
<evidence type="ECO:0000313" key="4">
    <source>
        <dbReference type="EMBL" id="SDM50269.1"/>
    </source>
</evidence>
<feature type="region of interest" description="Disordered" evidence="1">
    <location>
        <begin position="265"/>
        <end position="314"/>
    </location>
</feature>
<feature type="transmembrane region" description="Helical" evidence="2">
    <location>
        <begin position="46"/>
        <end position="67"/>
    </location>
</feature>
<dbReference type="InterPro" id="IPR055563">
    <property type="entry name" value="CdpA_N"/>
</dbReference>
<feature type="transmembrane region" description="Helical" evidence="2">
    <location>
        <begin position="87"/>
        <end position="106"/>
    </location>
</feature>
<dbReference type="Proteomes" id="UP000199370">
    <property type="component" value="Unassembled WGS sequence"/>
</dbReference>
<sequence length="328" mass="35764">MTLYWATMADEEPSTTATGPDESPPDNPLYNLYREYIGEPEEETDVYLGFGLFFGGIVVGVVALFLFVWGGMQEARTAPYFLRMGPAYGLGMLSLPAVITGIVVLLPVEPRAVYAASAGAVVDLAAVGFFWYAYPSDWNGYGADYTLPIVMLYAVGLVLVVGSTGAALVANQIEHYRKPGPADIEPIEEDEQEDEESYSEAEIQADIDQAMSGVDLSWGGVEKSKNRRLQFDVDEEMDTSAFSQQTANVTRSQGVDSQIQNLKAMKGGEKKTATSNSTVDDQTQKLKELRERRQQEEQRKSEKSTSIAAATGGGDGFFARVKRALGLN</sequence>
<evidence type="ECO:0000256" key="2">
    <source>
        <dbReference type="SAM" id="Phobius"/>
    </source>
</evidence>
<evidence type="ECO:0000313" key="5">
    <source>
        <dbReference type="Proteomes" id="UP000199370"/>
    </source>
</evidence>